<name>A0AA39VZ56_ACESA</name>
<proteinExistence type="predicted"/>
<reference evidence="1" key="2">
    <citation type="submission" date="2023-06" db="EMBL/GenBank/DDBJ databases">
        <authorList>
            <person name="Swenson N.G."/>
            <person name="Wegrzyn J.L."/>
            <person name="Mcevoy S.L."/>
        </authorList>
    </citation>
    <scope>NUCLEOTIDE SEQUENCE</scope>
    <source>
        <strain evidence="1">NS2018</strain>
        <tissue evidence="1">Leaf</tissue>
    </source>
</reference>
<dbReference type="Proteomes" id="UP001168877">
    <property type="component" value="Unassembled WGS sequence"/>
</dbReference>
<accession>A0AA39VZ56</accession>
<gene>
    <name evidence="1" type="ORF">LWI29_034696</name>
</gene>
<reference evidence="1" key="1">
    <citation type="journal article" date="2022" name="Plant J.">
        <title>Strategies of tolerance reflected in two North American maple genomes.</title>
        <authorList>
            <person name="McEvoy S.L."/>
            <person name="Sezen U.U."/>
            <person name="Trouern-Trend A."/>
            <person name="McMahon S.M."/>
            <person name="Schaberg P.G."/>
            <person name="Yang J."/>
            <person name="Wegrzyn J.L."/>
            <person name="Swenson N.G."/>
        </authorList>
    </citation>
    <scope>NUCLEOTIDE SEQUENCE</scope>
    <source>
        <strain evidence="1">NS2018</strain>
    </source>
</reference>
<evidence type="ECO:0000313" key="1">
    <source>
        <dbReference type="EMBL" id="KAK0598437.1"/>
    </source>
</evidence>
<dbReference type="EMBL" id="JAUESC010000004">
    <property type="protein sequence ID" value="KAK0598437.1"/>
    <property type="molecule type" value="Genomic_DNA"/>
</dbReference>
<keyword evidence="2" id="KW-1185">Reference proteome</keyword>
<comment type="caution">
    <text evidence="1">The sequence shown here is derived from an EMBL/GenBank/DDBJ whole genome shotgun (WGS) entry which is preliminary data.</text>
</comment>
<evidence type="ECO:0000313" key="2">
    <source>
        <dbReference type="Proteomes" id="UP001168877"/>
    </source>
</evidence>
<sequence>MHVASYPPPPDYTWYLDIGATHHMTSTAPSDSIPFNTSVLLGNGATLPITNTELHHLGSMVPVEPLALPCTDQAPPCATAAPPVPAPAAAPHVLAPAVAAPPLSAPPTSVPTHHMTTRLCDGVRQPKIHTDGTVHYPLS</sequence>
<protein>
    <submittedName>
        <fullName evidence="1">Uncharacterized protein</fullName>
    </submittedName>
</protein>
<dbReference type="AlphaFoldDB" id="A0AA39VZ56"/>
<organism evidence="1 2">
    <name type="scientific">Acer saccharum</name>
    <name type="common">Sugar maple</name>
    <dbReference type="NCBI Taxonomy" id="4024"/>
    <lineage>
        <taxon>Eukaryota</taxon>
        <taxon>Viridiplantae</taxon>
        <taxon>Streptophyta</taxon>
        <taxon>Embryophyta</taxon>
        <taxon>Tracheophyta</taxon>
        <taxon>Spermatophyta</taxon>
        <taxon>Magnoliopsida</taxon>
        <taxon>eudicotyledons</taxon>
        <taxon>Gunneridae</taxon>
        <taxon>Pentapetalae</taxon>
        <taxon>rosids</taxon>
        <taxon>malvids</taxon>
        <taxon>Sapindales</taxon>
        <taxon>Sapindaceae</taxon>
        <taxon>Hippocastanoideae</taxon>
        <taxon>Acereae</taxon>
        <taxon>Acer</taxon>
    </lineage>
</organism>